<dbReference type="GO" id="GO:0005886">
    <property type="term" value="C:plasma membrane"/>
    <property type="evidence" value="ECO:0007669"/>
    <property type="project" value="UniProtKB-SubCell"/>
</dbReference>
<evidence type="ECO:0000256" key="2">
    <source>
        <dbReference type="ARBA" id="ARBA00022475"/>
    </source>
</evidence>
<dbReference type="Pfam" id="PF04138">
    <property type="entry name" value="GtrA_DPMS_TM"/>
    <property type="match status" value="1"/>
</dbReference>
<dbReference type="Proteomes" id="UP000597444">
    <property type="component" value="Unassembled WGS sequence"/>
</dbReference>
<keyword evidence="4" id="KW-0808">Transferase</keyword>
<proteinExistence type="inferred from homology"/>
<dbReference type="CDD" id="cd04187">
    <property type="entry name" value="DPM1_like_bac"/>
    <property type="match status" value="1"/>
</dbReference>
<evidence type="ECO:0000256" key="9">
    <source>
        <dbReference type="SAM" id="Phobius"/>
    </source>
</evidence>
<keyword evidence="7 9" id="KW-0472">Membrane</keyword>
<evidence type="ECO:0000256" key="1">
    <source>
        <dbReference type="ARBA" id="ARBA00004651"/>
    </source>
</evidence>
<dbReference type="SUPFAM" id="SSF53448">
    <property type="entry name" value="Nucleotide-diphospho-sugar transferases"/>
    <property type="match status" value="1"/>
</dbReference>
<name>A0A8J3IJ87_9CHLR</name>
<evidence type="ECO:0000313" key="12">
    <source>
        <dbReference type="EMBL" id="GHO94683.1"/>
    </source>
</evidence>
<dbReference type="InterPro" id="IPR029044">
    <property type="entry name" value="Nucleotide-diphossugar_trans"/>
</dbReference>
<evidence type="ECO:0000256" key="8">
    <source>
        <dbReference type="ARBA" id="ARBA00038152"/>
    </source>
</evidence>
<evidence type="ECO:0000259" key="10">
    <source>
        <dbReference type="Pfam" id="PF00535"/>
    </source>
</evidence>
<accession>A0A8J3IJ87</accession>
<keyword evidence="2" id="KW-1003">Cell membrane</keyword>
<feature type="transmembrane region" description="Helical" evidence="9">
    <location>
        <begin position="101"/>
        <end position="126"/>
    </location>
</feature>
<keyword evidence="13" id="KW-1185">Reference proteome</keyword>
<dbReference type="Gene3D" id="3.90.550.10">
    <property type="entry name" value="Spore Coat Polysaccharide Biosynthesis Protein SpsA, Chain A"/>
    <property type="match status" value="1"/>
</dbReference>
<feature type="transmembrane region" description="Helical" evidence="9">
    <location>
        <begin position="435"/>
        <end position="461"/>
    </location>
</feature>
<feature type="transmembrane region" description="Helical" evidence="9">
    <location>
        <begin position="37"/>
        <end position="57"/>
    </location>
</feature>
<evidence type="ECO:0008006" key="14">
    <source>
        <dbReference type="Google" id="ProtNLM"/>
    </source>
</evidence>
<comment type="similarity">
    <text evidence="8">Belongs to the glycosyltransferase 2 family. GtrB subfamily.</text>
</comment>
<feature type="domain" description="Glycosyltransferase 2-like" evidence="10">
    <location>
        <begin position="207"/>
        <end position="366"/>
    </location>
</feature>
<evidence type="ECO:0000256" key="4">
    <source>
        <dbReference type="ARBA" id="ARBA00022679"/>
    </source>
</evidence>
<keyword evidence="3" id="KW-0328">Glycosyltransferase</keyword>
<dbReference type="InterPro" id="IPR001173">
    <property type="entry name" value="Glyco_trans_2-like"/>
</dbReference>
<feature type="transmembrane region" description="Helical" evidence="9">
    <location>
        <begin position="132"/>
        <end position="151"/>
    </location>
</feature>
<reference evidence="12" key="1">
    <citation type="submission" date="2020-10" db="EMBL/GenBank/DDBJ databases">
        <title>Taxonomic study of unclassified bacteria belonging to the class Ktedonobacteria.</title>
        <authorList>
            <person name="Yabe S."/>
            <person name="Wang C.M."/>
            <person name="Zheng Y."/>
            <person name="Sakai Y."/>
            <person name="Cavaletti L."/>
            <person name="Monciardini P."/>
            <person name="Donadio S."/>
        </authorList>
    </citation>
    <scope>NUCLEOTIDE SEQUENCE</scope>
    <source>
        <strain evidence="12">ID150040</strain>
    </source>
</reference>
<keyword evidence="5 9" id="KW-0812">Transmembrane</keyword>
<dbReference type="PANTHER" id="PTHR48090:SF1">
    <property type="entry name" value="PROPHAGE BACTOPRENOL GLUCOSYL TRANSFERASE HOMOLOG"/>
    <property type="match status" value="1"/>
</dbReference>
<dbReference type="Pfam" id="PF00535">
    <property type="entry name" value="Glycos_transf_2"/>
    <property type="match status" value="1"/>
</dbReference>
<feature type="transmembrane region" description="Helical" evidence="9">
    <location>
        <begin position="467"/>
        <end position="488"/>
    </location>
</feature>
<evidence type="ECO:0000256" key="3">
    <source>
        <dbReference type="ARBA" id="ARBA00022676"/>
    </source>
</evidence>
<dbReference type="EMBL" id="BNJK01000001">
    <property type="protein sequence ID" value="GHO94683.1"/>
    <property type="molecule type" value="Genomic_DNA"/>
</dbReference>
<gene>
    <name evidence="12" type="ORF">KSF_047310</name>
</gene>
<dbReference type="FunFam" id="3.90.550.10:FF:000079">
    <property type="entry name" value="Probable glycosyl transferase"/>
    <property type="match status" value="1"/>
</dbReference>
<protein>
    <recommendedName>
        <fullName evidence="14">Glycosyltransferase</fullName>
    </recommendedName>
</protein>
<evidence type="ECO:0000259" key="11">
    <source>
        <dbReference type="Pfam" id="PF04138"/>
    </source>
</evidence>
<sequence length="508" mass="56847">MKIRKKAYFAIFRLTGLVSTTIQSVLALLLSDAARPLRFVCIGGMAGVLQLLLLSLFNCLGWQIVLANTIAYILSAQVNFLLSTFFTWYDRQSEIDSIKTLLARWLTFHGSIIGTGLLNMLIFVIARTILPTLLASAFGIAGAAIANFFLFNRFVFRKRIASSGANQMMNSKNTTAFQTQSIRGEALASHRPHSAFRSHPSRAPIYSIVAPVFNEKETLPHFYERVIRVMEEVGEAFELVLVNDGSTDGSYEVLQQLHEQDTRVHVIDFSRNFGHQIAISAGLDFAHGDAVIIMDSDLQDPPEVIPELIARWKDGGEVIYAQRAKRAGETRFKLMTAAAFYRLINRITSVNIPRDTGDFRLLDRCVVNSLVAMREQHRFMRGLSAWVGFRQEAVSYERHERFAGTTKYPLRKMIRFSMDAITSFSHLPLQLATSFGFVLAGLSLLGIVVAIILRLVTGAIAGQATTLILVLFLGGIQLIFLGIIGEYLGRIYDEVRSRPLYIVREVLD</sequence>
<dbReference type="InterPro" id="IPR007267">
    <property type="entry name" value="GtrA_DPMS_TM"/>
</dbReference>
<dbReference type="AlphaFoldDB" id="A0A8J3IJ87"/>
<feature type="domain" description="GtrA/DPMS transmembrane" evidence="11">
    <location>
        <begin position="38"/>
        <end position="156"/>
    </location>
</feature>
<feature type="transmembrane region" description="Helical" evidence="9">
    <location>
        <begin position="6"/>
        <end position="30"/>
    </location>
</feature>
<evidence type="ECO:0000256" key="6">
    <source>
        <dbReference type="ARBA" id="ARBA00022989"/>
    </source>
</evidence>
<dbReference type="PANTHER" id="PTHR48090">
    <property type="entry name" value="UNDECAPRENYL-PHOSPHATE 4-DEOXY-4-FORMAMIDO-L-ARABINOSE TRANSFERASE-RELATED"/>
    <property type="match status" value="1"/>
</dbReference>
<comment type="caution">
    <text evidence="12">The sequence shown here is derived from an EMBL/GenBank/DDBJ whole genome shotgun (WGS) entry which is preliminary data.</text>
</comment>
<evidence type="ECO:0000256" key="5">
    <source>
        <dbReference type="ARBA" id="ARBA00022692"/>
    </source>
</evidence>
<organism evidence="12 13">
    <name type="scientific">Reticulibacter mediterranei</name>
    <dbReference type="NCBI Taxonomy" id="2778369"/>
    <lineage>
        <taxon>Bacteria</taxon>
        <taxon>Bacillati</taxon>
        <taxon>Chloroflexota</taxon>
        <taxon>Ktedonobacteria</taxon>
        <taxon>Ktedonobacterales</taxon>
        <taxon>Reticulibacteraceae</taxon>
        <taxon>Reticulibacter</taxon>
    </lineage>
</organism>
<comment type="subcellular location">
    <subcellularLocation>
        <location evidence="1">Cell membrane</location>
        <topology evidence="1">Multi-pass membrane protein</topology>
    </subcellularLocation>
</comment>
<keyword evidence="6 9" id="KW-1133">Transmembrane helix</keyword>
<dbReference type="GO" id="GO:0000271">
    <property type="term" value="P:polysaccharide biosynthetic process"/>
    <property type="evidence" value="ECO:0007669"/>
    <property type="project" value="InterPro"/>
</dbReference>
<dbReference type="InterPro" id="IPR050256">
    <property type="entry name" value="Glycosyltransferase_2"/>
</dbReference>
<feature type="transmembrane region" description="Helical" evidence="9">
    <location>
        <begin position="69"/>
        <end position="89"/>
    </location>
</feature>
<evidence type="ECO:0000313" key="13">
    <source>
        <dbReference type="Proteomes" id="UP000597444"/>
    </source>
</evidence>
<evidence type="ECO:0000256" key="7">
    <source>
        <dbReference type="ARBA" id="ARBA00023136"/>
    </source>
</evidence>
<dbReference type="GO" id="GO:0016757">
    <property type="term" value="F:glycosyltransferase activity"/>
    <property type="evidence" value="ECO:0007669"/>
    <property type="project" value="UniProtKB-KW"/>
</dbReference>
<dbReference type="RefSeq" id="WP_220205397.1">
    <property type="nucleotide sequence ID" value="NZ_BNJK01000001.1"/>
</dbReference>